<keyword evidence="4" id="KW-0812">Transmembrane</keyword>
<keyword evidence="2" id="KW-0560">Oxidoreductase</keyword>
<keyword evidence="4" id="KW-0472">Membrane</keyword>
<dbReference type="SMART" id="SM00822">
    <property type="entry name" value="PKS_KR"/>
    <property type="match status" value="1"/>
</dbReference>
<accession>A0AAV4ZH18</accession>
<dbReference type="Gene3D" id="3.40.50.720">
    <property type="entry name" value="NAD(P)-binding Rossmann-like Domain"/>
    <property type="match status" value="1"/>
</dbReference>
<dbReference type="GO" id="GO:0016491">
    <property type="term" value="F:oxidoreductase activity"/>
    <property type="evidence" value="ECO:0007669"/>
    <property type="project" value="UniProtKB-KW"/>
</dbReference>
<name>A0AAV4ZH18_9HYPH</name>
<dbReference type="PANTHER" id="PTHR44196:SF1">
    <property type="entry name" value="DEHYDROGENASE_REDUCTASE SDR FAMILY MEMBER 7B"/>
    <property type="match status" value="1"/>
</dbReference>
<dbReference type="GO" id="GO:0016020">
    <property type="term" value="C:membrane"/>
    <property type="evidence" value="ECO:0007669"/>
    <property type="project" value="TreeGrafter"/>
</dbReference>
<sequence length="343" mass="35704">MSVLGGTTRRPPLARQVVVVTGASSGIGLATARMAAARGARVVLAARSADALAEIRAGIEAAGGQAIDVPADVGVREDVERIAARAVEAFGGFDTWVNVAGLTIYGPLGAVSDADHERLLRTNLWGTVLGSLVAVDHFRSRGGGGLINLGSVASDLPFPFQGMYVASKHAVKGFTDALRMELLQEGLPISVTLVKPASVDTPLPQRARNYMEREPTLPPPVYAPEVVARAILHAAVHPQRDIYIGGAAKLMAATKEFAPGAFDYLAPAITAFQKRSRPPEHPEGALHAPVRAGEVRGGQGALVLNSSAYTRASLHPLALTGLAAAGLALGAATLLGARPRRRR</sequence>
<feature type="transmembrane region" description="Helical" evidence="4">
    <location>
        <begin position="317"/>
        <end position="337"/>
    </location>
</feature>
<dbReference type="AlphaFoldDB" id="A0AAV4ZH18"/>
<evidence type="ECO:0000313" key="6">
    <source>
        <dbReference type="EMBL" id="GJD87406.1"/>
    </source>
</evidence>
<evidence type="ECO:0000259" key="5">
    <source>
        <dbReference type="SMART" id="SM00822"/>
    </source>
</evidence>
<dbReference type="EMBL" id="BPQO01000003">
    <property type="protein sequence ID" value="GJD87406.1"/>
    <property type="molecule type" value="Genomic_DNA"/>
</dbReference>
<reference evidence="6" key="2">
    <citation type="submission" date="2021-08" db="EMBL/GenBank/DDBJ databases">
        <authorList>
            <person name="Tani A."/>
            <person name="Ola A."/>
            <person name="Ogura Y."/>
            <person name="Katsura K."/>
            <person name="Hayashi T."/>
        </authorList>
    </citation>
    <scope>NUCLEOTIDE SEQUENCE</scope>
    <source>
        <strain evidence="6">DSM 16372</strain>
    </source>
</reference>
<dbReference type="PANTHER" id="PTHR44196">
    <property type="entry name" value="DEHYDROGENASE/REDUCTASE SDR FAMILY MEMBER 7B"/>
    <property type="match status" value="1"/>
</dbReference>
<organism evidence="6 7">
    <name type="scientific">Methylobacterium hispanicum</name>
    <dbReference type="NCBI Taxonomy" id="270350"/>
    <lineage>
        <taxon>Bacteria</taxon>
        <taxon>Pseudomonadati</taxon>
        <taxon>Pseudomonadota</taxon>
        <taxon>Alphaproteobacteria</taxon>
        <taxon>Hyphomicrobiales</taxon>
        <taxon>Methylobacteriaceae</taxon>
        <taxon>Methylobacterium</taxon>
    </lineage>
</organism>
<gene>
    <name evidence="6" type="primary">hcaB_2</name>
    <name evidence="6" type="ORF">BHAOGJBA_0908</name>
</gene>
<evidence type="ECO:0000313" key="7">
    <source>
        <dbReference type="Proteomes" id="UP001055247"/>
    </source>
</evidence>
<evidence type="ECO:0000256" key="1">
    <source>
        <dbReference type="ARBA" id="ARBA00006484"/>
    </source>
</evidence>
<dbReference type="PRINTS" id="PR00080">
    <property type="entry name" value="SDRFAMILY"/>
</dbReference>
<dbReference type="RefSeq" id="WP_238229584.1">
    <property type="nucleotide sequence ID" value="NZ_BPQO01000003.1"/>
</dbReference>
<comment type="caution">
    <text evidence="6">The sequence shown here is derived from an EMBL/GenBank/DDBJ whole genome shotgun (WGS) entry which is preliminary data.</text>
</comment>
<dbReference type="InterPro" id="IPR002347">
    <property type="entry name" value="SDR_fam"/>
</dbReference>
<dbReference type="SUPFAM" id="SSF51735">
    <property type="entry name" value="NAD(P)-binding Rossmann-fold domains"/>
    <property type="match status" value="1"/>
</dbReference>
<proteinExistence type="inferred from homology"/>
<protein>
    <submittedName>
        <fullName evidence="6">3-phenylpropionate-dihydrodiol/cinnamic acid-dihydrodiol dehydrogenase</fullName>
    </submittedName>
</protein>
<dbReference type="Pfam" id="PF00106">
    <property type="entry name" value="adh_short"/>
    <property type="match status" value="1"/>
</dbReference>
<reference evidence="6" key="1">
    <citation type="journal article" date="2016" name="Front. Microbiol.">
        <title>Genome Sequence of the Piezophilic, Mesophilic Sulfate-Reducing Bacterium Desulfovibrio indicus J2T.</title>
        <authorList>
            <person name="Cao J."/>
            <person name="Maignien L."/>
            <person name="Shao Z."/>
            <person name="Alain K."/>
            <person name="Jebbar M."/>
        </authorList>
    </citation>
    <scope>NUCLEOTIDE SEQUENCE</scope>
    <source>
        <strain evidence="6">DSM 16372</strain>
    </source>
</reference>
<keyword evidence="4" id="KW-1133">Transmembrane helix</keyword>
<keyword evidence="7" id="KW-1185">Reference proteome</keyword>
<evidence type="ECO:0000256" key="4">
    <source>
        <dbReference type="SAM" id="Phobius"/>
    </source>
</evidence>
<feature type="domain" description="Ketoreductase" evidence="5">
    <location>
        <begin position="16"/>
        <end position="202"/>
    </location>
</feature>
<dbReference type="Proteomes" id="UP001055247">
    <property type="component" value="Unassembled WGS sequence"/>
</dbReference>
<dbReference type="PRINTS" id="PR00081">
    <property type="entry name" value="GDHRDH"/>
</dbReference>
<evidence type="ECO:0000256" key="2">
    <source>
        <dbReference type="ARBA" id="ARBA00023002"/>
    </source>
</evidence>
<comment type="similarity">
    <text evidence="1 3">Belongs to the short-chain dehydrogenases/reductases (SDR) family.</text>
</comment>
<evidence type="ECO:0000256" key="3">
    <source>
        <dbReference type="RuleBase" id="RU000363"/>
    </source>
</evidence>
<dbReference type="NCBIfam" id="NF005495">
    <property type="entry name" value="PRK07109.1"/>
    <property type="match status" value="1"/>
</dbReference>
<dbReference type="PROSITE" id="PS00061">
    <property type="entry name" value="ADH_SHORT"/>
    <property type="match status" value="1"/>
</dbReference>
<dbReference type="InterPro" id="IPR036291">
    <property type="entry name" value="NAD(P)-bd_dom_sf"/>
</dbReference>
<dbReference type="InterPro" id="IPR020904">
    <property type="entry name" value="Sc_DH/Rdtase_CS"/>
</dbReference>
<dbReference type="InterPro" id="IPR057326">
    <property type="entry name" value="KR_dom"/>
</dbReference>